<evidence type="ECO:0008006" key="4">
    <source>
        <dbReference type="Google" id="ProtNLM"/>
    </source>
</evidence>
<sequence>MPVLLNHTSFFHYVRPAYLINAAFFFAILAAVFLTLSFTSLYRRKRSYFIKRKVEKRFETLISNALLEEETAAEIPAGITRHLRSKIKRAYAIQLLVNARRSMRGIAGENIVSLYLQLGFKHDSISKFKSRRWHLKAEGIHELYMMNQQDMLVHIYRHTNNANEYVRTEAQTAVVYFSGFDGLRFLDLVSTPISDWQQVKLLEQLKQLTPKELTGLSKWLRSENESVVLFALRLAEVYQQFQVHEAVVHALSHQSEKVRIQAVKTLVHIADETTAAALTRQYYKERFTNKLNILNNISAVASDEDLDFLAAELENSNHFLKVAAANVIAACCSNGIQLLKDKASLAPQLYADIYQHVKFQVSR</sequence>
<organism evidence="2 3">
    <name type="scientific">Panacibacter microcysteis</name>
    <dbReference type="NCBI Taxonomy" id="2793269"/>
    <lineage>
        <taxon>Bacteria</taxon>
        <taxon>Pseudomonadati</taxon>
        <taxon>Bacteroidota</taxon>
        <taxon>Chitinophagia</taxon>
        <taxon>Chitinophagales</taxon>
        <taxon>Chitinophagaceae</taxon>
        <taxon>Panacibacter</taxon>
    </lineage>
</organism>
<reference evidence="2" key="1">
    <citation type="submission" date="2020-11" db="EMBL/GenBank/DDBJ databases">
        <title>Bacterial whole genome sequence for Panacibacter sp. DH6.</title>
        <authorList>
            <person name="Le V."/>
            <person name="Ko S."/>
            <person name="Ahn C.-Y."/>
            <person name="Oh H.-M."/>
        </authorList>
    </citation>
    <scope>NUCLEOTIDE SEQUENCE</scope>
    <source>
        <strain evidence="2">DH6</strain>
    </source>
</reference>
<dbReference type="EMBL" id="JADWYR010000001">
    <property type="protein sequence ID" value="MBG9376225.1"/>
    <property type="molecule type" value="Genomic_DNA"/>
</dbReference>
<protein>
    <recommendedName>
        <fullName evidence="4">HEAT repeat domain-containing protein</fullName>
    </recommendedName>
</protein>
<feature type="transmembrane region" description="Helical" evidence="1">
    <location>
        <begin position="20"/>
        <end position="42"/>
    </location>
</feature>
<accession>A0A931GVB3</accession>
<dbReference type="Proteomes" id="UP000628448">
    <property type="component" value="Unassembled WGS sequence"/>
</dbReference>
<dbReference type="Gene3D" id="1.25.10.10">
    <property type="entry name" value="Leucine-rich Repeat Variant"/>
    <property type="match status" value="1"/>
</dbReference>
<keyword evidence="1" id="KW-1133">Transmembrane helix</keyword>
<keyword evidence="1" id="KW-0472">Membrane</keyword>
<proteinExistence type="predicted"/>
<dbReference type="InterPro" id="IPR011989">
    <property type="entry name" value="ARM-like"/>
</dbReference>
<dbReference type="InterPro" id="IPR016024">
    <property type="entry name" value="ARM-type_fold"/>
</dbReference>
<evidence type="ECO:0000256" key="1">
    <source>
        <dbReference type="SAM" id="Phobius"/>
    </source>
</evidence>
<name>A0A931GVB3_9BACT</name>
<keyword evidence="1" id="KW-0812">Transmembrane</keyword>
<evidence type="ECO:0000313" key="2">
    <source>
        <dbReference type="EMBL" id="MBG9376225.1"/>
    </source>
</evidence>
<gene>
    <name evidence="2" type="ORF">I5907_08260</name>
</gene>
<dbReference type="AlphaFoldDB" id="A0A931GVB3"/>
<evidence type="ECO:0000313" key="3">
    <source>
        <dbReference type="Proteomes" id="UP000628448"/>
    </source>
</evidence>
<dbReference type="SUPFAM" id="SSF48371">
    <property type="entry name" value="ARM repeat"/>
    <property type="match status" value="1"/>
</dbReference>
<keyword evidence="3" id="KW-1185">Reference proteome</keyword>
<comment type="caution">
    <text evidence="2">The sequence shown here is derived from an EMBL/GenBank/DDBJ whole genome shotgun (WGS) entry which is preliminary data.</text>
</comment>
<dbReference type="RefSeq" id="WP_196990242.1">
    <property type="nucleotide sequence ID" value="NZ_JADWYR010000001.1"/>
</dbReference>